<comment type="caution">
    <text evidence="1">The sequence shown here is derived from an EMBL/GenBank/DDBJ whole genome shotgun (WGS) entry which is preliminary data.</text>
</comment>
<reference evidence="1 2" key="1">
    <citation type="submission" date="2021-08" db="EMBL/GenBank/DDBJ databases">
        <title>Draft Genome Sequence of Phanerochaete sordida strain YK-624.</title>
        <authorList>
            <person name="Mori T."/>
            <person name="Dohra H."/>
            <person name="Suzuki T."/>
            <person name="Kawagishi H."/>
            <person name="Hirai H."/>
        </authorList>
    </citation>
    <scope>NUCLEOTIDE SEQUENCE [LARGE SCALE GENOMIC DNA]</scope>
    <source>
        <strain evidence="1 2">YK-624</strain>
    </source>
</reference>
<evidence type="ECO:0000313" key="1">
    <source>
        <dbReference type="EMBL" id="GJE87429.1"/>
    </source>
</evidence>
<protein>
    <submittedName>
        <fullName evidence="1">Uncharacterized protein</fullName>
    </submittedName>
</protein>
<dbReference type="OrthoDB" id="2908272at2759"/>
<accession>A0A9P3LAD7</accession>
<organism evidence="1 2">
    <name type="scientific">Phanerochaete sordida</name>
    <dbReference type="NCBI Taxonomy" id="48140"/>
    <lineage>
        <taxon>Eukaryota</taxon>
        <taxon>Fungi</taxon>
        <taxon>Dikarya</taxon>
        <taxon>Basidiomycota</taxon>
        <taxon>Agaricomycotina</taxon>
        <taxon>Agaricomycetes</taxon>
        <taxon>Polyporales</taxon>
        <taxon>Phanerochaetaceae</taxon>
        <taxon>Phanerochaete</taxon>
    </lineage>
</organism>
<dbReference type="EMBL" id="BPQB01000006">
    <property type="protein sequence ID" value="GJE87429.1"/>
    <property type="molecule type" value="Genomic_DNA"/>
</dbReference>
<gene>
    <name evidence="1" type="ORF">PsYK624_035120</name>
</gene>
<evidence type="ECO:0000313" key="2">
    <source>
        <dbReference type="Proteomes" id="UP000703269"/>
    </source>
</evidence>
<keyword evidence="2" id="KW-1185">Reference proteome</keyword>
<name>A0A9P3LAD7_9APHY</name>
<sequence length="295" mass="33417">MSDEVLPEELISEILRHALHAPPDVFLDPAHDRAWFARPDAPPSPLAGSALLRVSRRWRRIGTPLLFAALWLSRAAHTRTVLRVLRESPALGALVRDLRLDGGFVPELRDAVALMPGVRNVHLSWVAGKGHDTDGLWEVMPMLRPRRLWLGTADFVEEGRQELVRLMNLLATCFVDSWDTLEFVHLIHWYPMLRVIADALQHAPALKTMSVHAEDVYNWSWSADSLSFLDNPSLQTILCRTSENLRAARDFLEKRGVKKRITDRLTLVSEGGPLQAASAPQQRPEVFEGMRMIRI</sequence>
<proteinExistence type="predicted"/>
<dbReference type="AlphaFoldDB" id="A0A9P3LAD7"/>
<dbReference type="Proteomes" id="UP000703269">
    <property type="component" value="Unassembled WGS sequence"/>
</dbReference>